<sequence>MTSNDLTFQALPFLLLVICAISAASIIRNGRGVSTNIRRIRRINLSEYLVPPPPPRFHPPGRIPRLVAQSTEAPGYFARLMNWFNPFGSGTSSNPPSLSPPPSSSPLHAETSYPPSPKFIPPPATIHGGPSPATYDIPPPPSSFPNNHPGYPPSDKAKNCNSCNKAPWIPMQHGEFSHPGDASFVPPSPPPPPPPQLSSSLNNEYLPPRNLEIPYDAHHAASQEVRAPDFSFASSLPTGGHDGTFISPLPNPHLYSGAMPPLFKAVDFGYPGDNNSEISEYLAPPPPSPSFVSGDVAFTGNASFPDTAELGFNGGTSVYPDFSSYSDRGVVHQELGYTNSDFNAQNHDAHGDLSPSGTQVSQGHSDVIPDKDRFENTATGSSLDSVSHQTSFGNSGVLIDQNPPSYGISGHDRIPGNLEHQYNDLSSSANVAEDSRAPLRVTDGSSAKIEDSIHFEESLLLDFTHKGESRTDSSSLPPTSNAFTDSTNTETARTTLAPDDEIFGTRHDTTTTESHLSTDRFQTINFVTPSEESKINDSATRDSNGSLHDHKALRGQDVSYIPPSDQVGYLWSSVLSTTSRNTESGGLWDTLNSVLNPYDDLAEETLNENFDVKSKDANKTSTKQQGAKRNKKVQLIIPYTSQYTPLPFHSSHERDHERKASHFASESDNDKYFGEESRNRIKVTSLPNSSYTWPTTSALLEDITRKSVGTKVNNSIDVHKLQKNIDNWTIQEYSKGTTVSTASPSSVNPYLFPSKQIPNEYLTTTEPVNHAVGPYDDNVKTFTLAGFTFNDLDYKGSASSRVEGPRVQVINRNFKETSISRNNVSSFFDVSLFKVIQVGNSKSTESSTDSSIASTKNDVTWQGFSLDISSVNKERVYVVTPQPIVTTPKSNSADRKKEKAAKEADRNSKAFATDTKRTKKKSNTFESIEKAYQVLPQAVNNLAVASTGPESVPLWGIMEHEEFASLDESEHENEDSESLEVPVLYAGHSK</sequence>
<feature type="region of interest" description="Disordered" evidence="1">
    <location>
        <begin position="498"/>
        <end position="517"/>
    </location>
</feature>
<feature type="compositionally biased region" description="Polar residues" evidence="1">
    <location>
        <begin position="472"/>
        <end position="492"/>
    </location>
</feature>
<feature type="region of interest" description="Disordered" evidence="1">
    <location>
        <begin position="887"/>
        <end position="918"/>
    </location>
</feature>
<feature type="region of interest" description="Disordered" evidence="1">
    <location>
        <begin position="467"/>
        <end position="492"/>
    </location>
</feature>
<feature type="region of interest" description="Disordered" evidence="1">
    <location>
        <begin position="646"/>
        <end position="671"/>
    </location>
</feature>
<feature type="compositionally biased region" description="Polar residues" evidence="1">
    <location>
        <begin position="376"/>
        <end position="389"/>
    </location>
</feature>
<evidence type="ECO:0000256" key="2">
    <source>
        <dbReference type="SAM" id="SignalP"/>
    </source>
</evidence>
<dbReference type="AlphaFoldDB" id="A0A0J7KM19"/>
<feature type="compositionally biased region" description="Basic and acidic residues" evidence="1">
    <location>
        <begin position="650"/>
        <end position="660"/>
    </location>
</feature>
<reference evidence="3 4" key="1">
    <citation type="submission" date="2015-04" db="EMBL/GenBank/DDBJ databases">
        <title>Lasius niger genome sequencing.</title>
        <authorList>
            <person name="Konorov E.A."/>
            <person name="Nikitin M.A."/>
            <person name="Kirill M.V."/>
            <person name="Chang P."/>
        </authorList>
    </citation>
    <scope>NUCLEOTIDE SEQUENCE [LARGE SCALE GENOMIC DNA]</scope>
    <source>
        <tissue evidence="3">Whole</tissue>
    </source>
</reference>
<feature type="compositionally biased region" description="Pro residues" evidence="1">
    <location>
        <begin position="186"/>
        <end position="196"/>
    </location>
</feature>
<protein>
    <submittedName>
        <fullName evidence="3">Uncharacterized protein</fullName>
    </submittedName>
</protein>
<feature type="compositionally biased region" description="Acidic residues" evidence="1">
    <location>
        <begin position="964"/>
        <end position="978"/>
    </location>
</feature>
<dbReference type="PaxDb" id="67767-A0A0J7KM19"/>
<name>A0A0J7KM19_LASNI</name>
<proteinExistence type="predicted"/>
<dbReference type="EMBL" id="LBMM01005544">
    <property type="protein sequence ID" value="KMQ91433.1"/>
    <property type="molecule type" value="Genomic_DNA"/>
</dbReference>
<accession>A0A0J7KM19</accession>
<keyword evidence="4" id="KW-1185">Reference proteome</keyword>
<dbReference type="SUPFAM" id="SSF101447">
    <property type="entry name" value="Formin homology 2 domain (FH2 domain)"/>
    <property type="match status" value="1"/>
</dbReference>
<feature type="compositionally biased region" description="Polar residues" evidence="1">
    <location>
        <begin position="355"/>
        <end position="364"/>
    </location>
</feature>
<feature type="compositionally biased region" description="Pro residues" evidence="1">
    <location>
        <begin position="114"/>
        <end position="124"/>
    </location>
</feature>
<keyword evidence="2" id="KW-0732">Signal</keyword>
<gene>
    <name evidence="3" type="ORF">RF55_8703</name>
</gene>
<feature type="non-terminal residue" evidence="3">
    <location>
        <position position="990"/>
    </location>
</feature>
<evidence type="ECO:0000313" key="4">
    <source>
        <dbReference type="Proteomes" id="UP000036403"/>
    </source>
</evidence>
<dbReference type="Proteomes" id="UP000036403">
    <property type="component" value="Unassembled WGS sequence"/>
</dbReference>
<comment type="caution">
    <text evidence="3">The sequence shown here is derived from an EMBL/GenBank/DDBJ whole genome shotgun (WGS) entry which is preliminary data.</text>
</comment>
<feature type="chain" id="PRO_5005290100" evidence="2">
    <location>
        <begin position="24"/>
        <end position="990"/>
    </location>
</feature>
<feature type="region of interest" description="Disordered" evidence="1">
    <location>
        <begin position="963"/>
        <end position="990"/>
    </location>
</feature>
<feature type="region of interest" description="Disordered" evidence="1">
    <location>
        <begin position="91"/>
        <end position="158"/>
    </location>
</feature>
<organism evidence="3 4">
    <name type="scientific">Lasius niger</name>
    <name type="common">Black garden ant</name>
    <dbReference type="NCBI Taxonomy" id="67767"/>
    <lineage>
        <taxon>Eukaryota</taxon>
        <taxon>Metazoa</taxon>
        <taxon>Ecdysozoa</taxon>
        <taxon>Arthropoda</taxon>
        <taxon>Hexapoda</taxon>
        <taxon>Insecta</taxon>
        <taxon>Pterygota</taxon>
        <taxon>Neoptera</taxon>
        <taxon>Endopterygota</taxon>
        <taxon>Hymenoptera</taxon>
        <taxon>Apocrita</taxon>
        <taxon>Aculeata</taxon>
        <taxon>Formicoidea</taxon>
        <taxon>Formicidae</taxon>
        <taxon>Formicinae</taxon>
        <taxon>Lasius</taxon>
        <taxon>Lasius</taxon>
    </lineage>
</organism>
<evidence type="ECO:0000313" key="3">
    <source>
        <dbReference type="EMBL" id="KMQ91433.1"/>
    </source>
</evidence>
<feature type="region of interest" description="Disordered" evidence="1">
    <location>
        <begin position="171"/>
        <end position="205"/>
    </location>
</feature>
<feature type="compositionally biased region" description="Basic and acidic residues" evidence="1">
    <location>
        <begin position="892"/>
        <end position="908"/>
    </location>
</feature>
<evidence type="ECO:0000256" key="1">
    <source>
        <dbReference type="SAM" id="MobiDB-lite"/>
    </source>
</evidence>
<feature type="signal peptide" evidence="2">
    <location>
        <begin position="1"/>
        <end position="23"/>
    </location>
</feature>
<dbReference type="OrthoDB" id="6630523at2759"/>
<feature type="region of interest" description="Disordered" evidence="1">
    <location>
        <begin position="340"/>
        <end position="389"/>
    </location>
</feature>